<gene>
    <name evidence="1" type="ORF">P9875_17040</name>
</gene>
<dbReference type="Proteomes" id="UP001219584">
    <property type="component" value="Chromosome"/>
</dbReference>
<dbReference type="EMBL" id="CP121464">
    <property type="protein sequence ID" value="WFR77429.1"/>
    <property type="molecule type" value="Genomic_DNA"/>
</dbReference>
<dbReference type="RefSeq" id="WP_278316016.1">
    <property type="nucleotide sequence ID" value="NZ_CP121464.1"/>
</dbReference>
<organism evidence="1 2">
    <name type="scientific">Janthinobacterium rivuli</name>
    <dbReference type="NCBI Taxonomy" id="2751478"/>
    <lineage>
        <taxon>Bacteria</taxon>
        <taxon>Pseudomonadati</taxon>
        <taxon>Pseudomonadota</taxon>
        <taxon>Betaproteobacteria</taxon>
        <taxon>Burkholderiales</taxon>
        <taxon>Oxalobacteraceae</taxon>
        <taxon>Janthinobacterium</taxon>
    </lineage>
</organism>
<sequence>MNCSDNVSTDAASLIACIERAFAGTQRPETSLRQFLLTDQYGMSEDISEREWVASGKDRVDSIWQEIPDAEIEEGEGLLAHMEAEEFLYYLPAYMRYAVAYQHRTSWETDVLGMTVHALSPSERNRDSRAYAIAKYAGFNAAQRQAVVQFLTFVVQVDESLSGQYALAALADYWQADTA</sequence>
<accession>A0ABY8HXT5</accession>
<reference evidence="1 2" key="1">
    <citation type="submission" date="2023-04" db="EMBL/GenBank/DDBJ databases">
        <title>Nanopore sequencing of Janthinobacterium from water.</title>
        <authorList>
            <person name="Ciuchcinski K."/>
            <person name="Rokowska A."/>
            <person name="Dziewit L."/>
        </authorList>
    </citation>
    <scope>NUCLEOTIDE SEQUENCE [LARGE SCALE GENOMIC DNA]</scope>
    <source>
        <strain evidence="1 2">DEMB2</strain>
    </source>
</reference>
<dbReference type="InterPro" id="IPR046560">
    <property type="entry name" value="DUF6714"/>
</dbReference>
<evidence type="ECO:0000313" key="1">
    <source>
        <dbReference type="EMBL" id="WFR77429.1"/>
    </source>
</evidence>
<keyword evidence="2" id="KW-1185">Reference proteome</keyword>
<protein>
    <submittedName>
        <fullName evidence="1">Uncharacterized protein</fullName>
    </submittedName>
</protein>
<dbReference type="Pfam" id="PF20461">
    <property type="entry name" value="DUF6714"/>
    <property type="match status" value="1"/>
</dbReference>
<evidence type="ECO:0000313" key="2">
    <source>
        <dbReference type="Proteomes" id="UP001219584"/>
    </source>
</evidence>
<proteinExistence type="predicted"/>
<name>A0ABY8HXT5_9BURK</name>